<evidence type="ECO:0000313" key="11">
    <source>
        <dbReference type="Proteomes" id="UP001151760"/>
    </source>
</evidence>
<evidence type="ECO:0000256" key="7">
    <source>
        <dbReference type="ARBA" id="ARBA00023316"/>
    </source>
</evidence>
<dbReference type="EMBL" id="BQNB010010146">
    <property type="protein sequence ID" value="GJS73331.1"/>
    <property type="molecule type" value="Genomic_DNA"/>
</dbReference>
<comment type="similarity">
    <text evidence="2 8">Belongs to the glycosyl hydrolase 28 family.</text>
</comment>
<feature type="chain" id="PRO_5047091382" evidence="9">
    <location>
        <begin position="24"/>
        <end position="219"/>
    </location>
</feature>
<keyword evidence="11" id="KW-1185">Reference proteome</keyword>
<keyword evidence="7" id="KW-0961">Cell wall biogenesis/degradation</keyword>
<dbReference type="InterPro" id="IPR011050">
    <property type="entry name" value="Pectin_lyase_fold/virulence"/>
</dbReference>
<keyword evidence="3" id="KW-0134">Cell wall</keyword>
<proteinExistence type="inferred from homology"/>
<dbReference type="Proteomes" id="UP001151760">
    <property type="component" value="Unassembled WGS sequence"/>
</dbReference>
<evidence type="ECO:0000256" key="1">
    <source>
        <dbReference type="ARBA" id="ARBA00004191"/>
    </source>
</evidence>
<reference evidence="10" key="1">
    <citation type="journal article" date="2022" name="Int. J. Mol. Sci.">
        <title>Draft Genome of Tanacetum Coccineum: Genomic Comparison of Closely Related Tanacetum-Family Plants.</title>
        <authorList>
            <person name="Yamashiro T."/>
            <person name="Shiraishi A."/>
            <person name="Nakayama K."/>
            <person name="Satake H."/>
        </authorList>
    </citation>
    <scope>NUCLEOTIDE SEQUENCE</scope>
</reference>
<evidence type="ECO:0000256" key="3">
    <source>
        <dbReference type="ARBA" id="ARBA00022512"/>
    </source>
</evidence>
<evidence type="ECO:0000256" key="8">
    <source>
        <dbReference type="RuleBase" id="RU361169"/>
    </source>
</evidence>
<dbReference type="InterPro" id="IPR012334">
    <property type="entry name" value="Pectin_lyas_fold"/>
</dbReference>
<protein>
    <submittedName>
        <fullName evidence="10">Probable polygalacturonase</fullName>
    </submittedName>
</protein>
<dbReference type="Pfam" id="PF00295">
    <property type="entry name" value="Glyco_hydro_28"/>
    <property type="match status" value="1"/>
</dbReference>
<keyword evidence="5 8" id="KW-0378">Hydrolase</keyword>
<feature type="signal peptide" evidence="9">
    <location>
        <begin position="1"/>
        <end position="23"/>
    </location>
</feature>
<dbReference type="Gene3D" id="2.160.20.10">
    <property type="entry name" value="Single-stranded right-handed beta-helix, Pectin lyase-like"/>
    <property type="match status" value="1"/>
</dbReference>
<evidence type="ECO:0000256" key="5">
    <source>
        <dbReference type="ARBA" id="ARBA00022801"/>
    </source>
</evidence>
<evidence type="ECO:0000313" key="10">
    <source>
        <dbReference type="EMBL" id="GJS73331.1"/>
    </source>
</evidence>
<evidence type="ECO:0000256" key="9">
    <source>
        <dbReference type="SAM" id="SignalP"/>
    </source>
</evidence>
<keyword evidence="6 8" id="KW-0326">Glycosidase</keyword>
<comment type="caution">
    <text evidence="10">The sequence shown here is derived from an EMBL/GenBank/DDBJ whole genome shotgun (WGS) entry which is preliminary data.</text>
</comment>
<evidence type="ECO:0000256" key="2">
    <source>
        <dbReference type="ARBA" id="ARBA00008834"/>
    </source>
</evidence>
<dbReference type="SUPFAM" id="SSF51126">
    <property type="entry name" value="Pectin lyase-like"/>
    <property type="match status" value="1"/>
</dbReference>
<name>A0ABQ4Y6P9_9ASTR</name>
<keyword evidence="9" id="KW-0732">Signal</keyword>
<dbReference type="PANTHER" id="PTHR31375">
    <property type="match status" value="1"/>
</dbReference>
<organism evidence="10 11">
    <name type="scientific">Tanacetum coccineum</name>
    <dbReference type="NCBI Taxonomy" id="301880"/>
    <lineage>
        <taxon>Eukaryota</taxon>
        <taxon>Viridiplantae</taxon>
        <taxon>Streptophyta</taxon>
        <taxon>Embryophyta</taxon>
        <taxon>Tracheophyta</taxon>
        <taxon>Spermatophyta</taxon>
        <taxon>Magnoliopsida</taxon>
        <taxon>eudicotyledons</taxon>
        <taxon>Gunneridae</taxon>
        <taxon>Pentapetalae</taxon>
        <taxon>asterids</taxon>
        <taxon>campanulids</taxon>
        <taxon>Asterales</taxon>
        <taxon>Asteraceae</taxon>
        <taxon>Asteroideae</taxon>
        <taxon>Anthemideae</taxon>
        <taxon>Anthemidinae</taxon>
        <taxon>Tanacetum</taxon>
    </lineage>
</organism>
<gene>
    <name evidence="10" type="ORF">Tco_0706172</name>
</gene>
<dbReference type="InterPro" id="IPR000743">
    <property type="entry name" value="Glyco_hydro_28"/>
</dbReference>
<comment type="subcellular location">
    <subcellularLocation>
        <location evidence="1">Secreted</location>
        <location evidence="1">Cell wall</location>
    </subcellularLocation>
</comment>
<evidence type="ECO:0000256" key="6">
    <source>
        <dbReference type="ARBA" id="ARBA00023295"/>
    </source>
</evidence>
<reference evidence="10" key="2">
    <citation type="submission" date="2022-01" db="EMBL/GenBank/DDBJ databases">
        <authorList>
            <person name="Yamashiro T."/>
            <person name="Shiraishi A."/>
            <person name="Satake H."/>
            <person name="Nakayama K."/>
        </authorList>
    </citation>
    <scope>NUCLEOTIDE SEQUENCE</scope>
</reference>
<sequence>MGFLMLVFLSFCYVSFGPTTASAYVYDVTSFGAIGDGMKDDTKAFLQAWNSLCNDKSPYPTLHIPPGKTFLISPVAFNGPCKYSSVYIMLYGNITAPKTPGGWENCISKRFWIEFSMVQSLTINGPGQFDGQGRIWWGNKALSEKCDRPTALHFHACNGLRLNGTTHINSPFLHISIVNCVDVNIGNLQIRAPGDSPNTDGIDLSASSRINIYDSNIQT</sequence>
<accession>A0ABQ4Y6P9</accession>
<evidence type="ECO:0000256" key="4">
    <source>
        <dbReference type="ARBA" id="ARBA00022525"/>
    </source>
</evidence>
<keyword evidence="4" id="KW-0964">Secreted</keyword>
<feature type="non-terminal residue" evidence="10">
    <location>
        <position position="219"/>
    </location>
</feature>